<name>A0A5B9QZ58_9BACT</name>
<reference evidence="3 4" key="1">
    <citation type="submission" date="2019-08" db="EMBL/GenBank/DDBJ databases">
        <title>Deep-cultivation of Planctomycetes and their phenomic and genomic characterization uncovers novel biology.</title>
        <authorList>
            <person name="Wiegand S."/>
            <person name="Jogler M."/>
            <person name="Boedeker C."/>
            <person name="Pinto D."/>
            <person name="Vollmers J."/>
            <person name="Rivas-Marin E."/>
            <person name="Kohn T."/>
            <person name="Peeters S.H."/>
            <person name="Heuer A."/>
            <person name="Rast P."/>
            <person name="Oberbeckmann S."/>
            <person name="Bunk B."/>
            <person name="Jeske O."/>
            <person name="Meyerdierks A."/>
            <person name="Storesund J.E."/>
            <person name="Kallscheuer N."/>
            <person name="Luecker S."/>
            <person name="Lage O.M."/>
            <person name="Pohl T."/>
            <person name="Merkel B.J."/>
            <person name="Hornburger P."/>
            <person name="Mueller R.-W."/>
            <person name="Bruemmer F."/>
            <person name="Labrenz M."/>
            <person name="Spormann A.M."/>
            <person name="Op den Camp H."/>
            <person name="Overmann J."/>
            <person name="Amann R."/>
            <person name="Jetten M.S.M."/>
            <person name="Mascher T."/>
            <person name="Medema M.H."/>
            <person name="Devos D.P."/>
            <person name="Kaster A.-K."/>
            <person name="Ovreas L."/>
            <person name="Rohde M."/>
            <person name="Galperin M.Y."/>
            <person name="Jogler C."/>
        </authorList>
    </citation>
    <scope>NUCLEOTIDE SEQUENCE [LARGE SCALE GENOMIC DNA]</scope>
    <source>
        <strain evidence="3 4">UC8</strain>
    </source>
</reference>
<feature type="signal peptide" evidence="2">
    <location>
        <begin position="1"/>
        <end position="22"/>
    </location>
</feature>
<sequence precursor="true">MLKLRALAVFALSAVIVSGAFADDPQENQKRKKKAAAQNRSPATQLLRQLEKAGVTLSEEQQEKTAALATALKKDLAEARKAGGLTPELLKKRAEAGKAARQAGQKGKELRAAVDAAVPLTDQQTEAMKSIAGKQQQFRKDFLAVLTDEQKEKLPAQLTRQGKKGKKAKAKKDAA</sequence>
<dbReference type="AlphaFoldDB" id="A0A5B9QZ58"/>
<dbReference type="KEGG" id="rul:UC8_12340"/>
<dbReference type="RefSeq" id="WP_068138588.1">
    <property type="nucleotide sequence ID" value="NZ_CP042914.1"/>
</dbReference>
<organism evidence="3 4">
    <name type="scientific">Roseimaritima ulvae</name>
    <dbReference type="NCBI Taxonomy" id="980254"/>
    <lineage>
        <taxon>Bacteria</taxon>
        <taxon>Pseudomonadati</taxon>
        <taxon>Planctomycetota</taxon>
        <taxon>Planctomycetia</taxon>
        <taxon>Pirellulales</taxon>
        <taxon>Pirellulaceae</taxon>
        <taxon>Roseimaritima</taxon>
    </lineage>
</organism>
<evidence type="ECO:0000256" key="1">
    <source>
        <dbReference type="SAM" id="MobiDB-lite"/>
    </source>
</evidence>
<evidence type="ECO:0000256" key="2">
    <source>
        <dbReference type="SAM" id="SignalP"/>
    </source>
</evidence>
<dbReference type="EMBL" id="CP042914">
    <property type="protein sequence ID" value="QEG39273.1"/>
    <property type="molecule type" value="Genomic_DNA"/>
</dbReference>
<evidence type="ECO:0000313" key="4">
    <source>
        <dbReference type="Proteomes" id="UP000325286"/>
    </source>
</evidence>
<evidence type="ECO:0008006" key="5">
    <source>
        <dbReference type="Google" id="ProtNLM"/>
    </source>
</evidence>
<gene>
    <name evidence="3" type="ORF">UC8_12340</name>
</gene>
<feature type="region of interest" description="Disordered" evidence="1">
    <location>
        <begin position="23"/>
        <end position="59"/>
    </location>
</feature>
<feature type="region of interest" description="Disordered" evidence="1">
    <location>
        <begin position="150"/>
        <end position="175"/>
    </location>
</feature>
<evidence type="ECO:0000313" key="3">
    <source>
        <dbReference type="EMBL" id="QEG39273.1"/>
    </source>
</evidence>
<accession>A0A5B9QZ58</accession>
<keyword evidence="4" id="KW-1185">Reference proteome</keyword>
<dbReference type="Gene3D" id="1.20.120.1490">
    <property type="match status" value="1"/>
</dbReference>
<feature type="chain" id="PRO_5022796517" description="LTXXQ motif protein" evidence="2">
    <location>
        <begin position="23"/>
        <end position="175"/>
    </location>
</feature>
<dbReference type="Proteomes" id="UP000325286">
    <property type="component" value="Chromosome"/>
</dbReference>
<keyword evidence="2" id="KW-0732">Signal</keyword>
<proteinExistence type="predicted"/>
<protein>
    <recommendedName>
        <fullName evidence="5">LTXXQ motif protein</fullName>
    </recommendedName>
</protein>
<feature type="compositionally biased region" description="Basic residues" evidence="1">
    <location>
        <begin position="161"/>
        <end position="175"/>
    </location>
</feature>